<dbReference type="GO" id="GO:0000122">
    <property type="term" value="P:negative regulation of transcription by RNA polymerase II"/>
    <property type="evidence" value="ECO:0007669"/>
    <property type="project" value="TreeGrafter"/>
</dbReference>
<dbReference type="GO" id="GO:0004879">
    <property type="term" value="F:nuclear receptor activity"/>
    <property type="evidence" value="ECO:0007669"/>
    <property type="project" value="TreeGrafter"/>
</dbReference>
<evidence type="ECO:0000256" key="4">
    <source>
        <dbReference type="ARBA" id="ARBA00023015"/>
    </source>
</evidence>
<dbReference type="PANTHER" id="PTHR24082">
    <property type="entry name" value="NUCLEAR HORMONE RECEPTOR"/>
    <property type="match status" value="1"/>
</dbReference>
<dbReference type="GO" id="GO:0008270">
    <property type="term" value="F:zinc ion binding"/>
    <property type="evidence" value="ECO:0007669"/>
    <property type="project" value="UniProtKB-KW"/>
</dbReference>
<name>A0A8S2IU55_9BILA</name>
<dbReference type="SUPFAM" id="SSF57716">
    <property type="entry name" value="Glucocorticoid receptor-like (DNA-binding domain)"/>
    <property type="match status" value="1"/>
</dbReference>
<protein>
    <recommendedName>
        <fullName evidence="9">Nuclear receptor domain-containing protein</fullName>
    </recommendedName>
</protein>
<keyword evidence="6" id="KW-0804">Transcription</keyword>
<dbReference type="Proteomes" id="UP000681967">
    <property type="component" value="Unassembled WGS sequence"/>
</dbReference>
<dbReference type="PANTHER" id="PTHR24082:SF283">
    <property type="entry name" value="NUCLEAR HORMONE RECEPTOR HR96"/>
    <property type="match status" value="1"/>
</dbReference>
<dbReference type="SUPFAM" id="SSF48508">
    <property type="entry name" value="Nuclear receptor ligand-binding domain"/>
    <property type="match status" value="1"/>
</dbReference>
<keyword evidence="1" id="KW-0479">Metal-binding</keyword>
<dbReference type="PROSITE" id="PS00031">
    <property type="entry name" value="NUCLEAR_REC_DBD_1"/>
    <property type="match status" value="1"/>
</dbReference>
<dbReference type="InterPro" id="IPR035500">
    <property type="entry name" value="NHR-like_dom_sf"/>
</dbReference>
<keyword evidence="2" id="KW-0863">Zinc-finger</keyword>
<keyword evidence="7" id="KW-0675">Receptor</keyword>
<dbReference type="GO" id="GO:0000978">
    <property type="term" value="F:RNA polymerase II cis-regulatory region sequence-specific DNA binding"/>
    <property type="evidence" value="ECO:0007669"/>
    <property type="project" value="TreeGrafter"/>
</dbReference>
<dbReference type="InterPro" id="IPR001628">
    <property type="entry name" value="Znf_hrmn_rcpt"/>
</dbReference>
<dbReference type="Gene3D" id="3.30.50.10">
    <property type="entry name" value="Erythroid Transcription Factor GATA-1, subunit A"/>
    <property type="match status" value="1"/>
</dbReference>
<evidence type="ECO:0000256" key="3">
    <source>
        <dbReference type="ARBA" id="ARBA00022833"/>
    </source>
</evidence>
<dbReference type="AlphaFoldDB" id="A0A8S2IU55"/>
<gene>
    <name evidence="10" type="ORF">BYL167_LOCUS1557</name>
</gene>
<reference evidence="10" key="1">
    <citation type="submission" date="2021-02" db="EMBL/GenBank/DDBJ databases">
        <authorList>
            <person name="Nowell W R."/>
        </authorList>
    </citation>
    <scope>NUCLEOTIDE SEQUENCE</scope>
</reference>
<dbReference type="GO" id="GO:0030154">
    <property type="term" value="P:cell differentiation"/>
    <property type="evidence" value="ECO:0007669"/>
    <property type="project" value="TreeGrafter"/>
</dbReference>
<dbReference type="GO" id="GO:0045944">
    <property type="term" value="P:positive regulation of transcription by RNA polymerase II"/>
    <property type="evidence" value="ECO:0007669"/>
    <property type="project" value="TreeGrafter"/>
</dbReference>
<proteinExistence type="predicted"/>
<dbReference type="Pfam" id="PF00105">
    <property type="entry name" value="zf-C4"/>
    <property type="match status" value="1"/>
</dbReference>
<keyword evidence="3" id="KW-0862">Zinc</keyword>
<sequence length="437" mass="49377">MTSTESTSATNSKKRRIMIITADESIIEQFQSSGNATLFKSIVLDANDTNIEVSHSNMSGVLQEGQTSTNRKTKTGTLTCVVCGSAANGYNFDAISCESCKAFFRRNALKDLETVECRRNGDCDVTLESRRRCSACRLAKCLKSGMKRDRLLTAEQKAVKRRKIEENRIQTLKVTEDNQNLVSEIKQEKSQPLASPAVTTSSETNGTNLLRLKDYTDLLPQKKTDGSQKLLSYEELQRVQTIQLSFEQRIELAARDGLPWNPSIHTSTLLQHLNARSVSAMRLLSFFKQIPEFNDLVVQDKVTLIKYNLMPLFILNCTLGYNSETDKIIEADSDAPWDSTILAQVHGFSATNDSTEPCLDDGMAVYRAQNYYTELLWKYLETIHGYGKAVHIFNELVAHFTSWQMLQYYLHSNLRNVLSPTEMNELLPIMKSLLHIP</sequence>
<keyword evidence="4" id="KW-0805">Transcription regulation</keyword>
<dbReference type="EMBL" id="CAJOBH010000242">
    <property type="protein sequence ID" value="CAF3773923.1"/>
    <property type="molecule type" value="Genomic_DNA"/>
</dbReference>
<evidence type="ECO:0000256" key="2">
    <source>
        <dbReference type="ARBA" id="ARBA00022771"/>
    </source>
</evidence>
<dbReference type="PRINTS" id="PR00398">
    <property type="entry name" value="STRDHORMONER"/>
</dbReference>
<evidence type="ECO:0000256" key="5">
    <source>
        <dbReference type="ARBA" id="ARBA00023125"/>
    </source>
</evidence>
<dbReference type="InterPro" id="IPR001723">
    <property type="entry name" value="Nuclear_hrmn_rcpt"/>
</dbReference>
<evidence type="ECO:0000256" key="6">
    <source>
        <dbReference type="ARBA" id="ARBA00023163"/>
    </source>
</evidence>
<evidence type="ECO:0000313" key="11">
    <source>
        <dbReference type="Proteomes" id="UP000681967"/>
    </source>
</evidence>
<dbReference type="PRINTS" id="PR00047">
    <property type="entry name" value="STROIDFINGER"/>
</dbReference>
<dbReference type="SMART" id="SM00399">
    <property type="entry name" value="ZnF_C4"/>
    <property type="match status" value="1"/>
</dbReference>
<accession>A0A8S2IU55</accession>
<organism evidence="10 11">
    <name type="scientific">Rotaria magnacalcarata</name>
    <dbReference type="NCBI Taxonomy" id="392030"/>
    <lineage>
        <taxon>Eukaryota</taxon>
        <taxon>Metazoa</taxon>
        <taxon>Spiralia</taxon>
        <taxon>Gnathifera</taxon>
        <taxon>Rotifera</taxon>
        <taxon>Eurotatoria</taxon>
        <taxon>Bdelloidea</taxon>
        <taxon>Philodinida</taxon>
        <taxon>Philodinidae</taxon>
        <taxon>Rotaria</taxon>
    </lineage>
</organism>
<dbReference type="PROSITE" id="PS51030">
    <property type="entry name" value="NUCLEAR_REC_DBD_2"/>
    <property type="match status" value="1"/>
</dbReference>
<dbReference type="InterPro" id="IPR050234">
    <property type="entry name" value="Nuclear_hormone_rcpt_NR1"/>
</dbReference>
<keyword evidence="8" id="KW-0539">Nucleus</keyword>
<evidence type="ECO:0000256" key="8">
    <source>
        <dbReference type="ARBA" id="ARBA00023242"/>
    </source>
</evidence>
<dbReference type="Gene3D" id="1.10.565.10">
    <property type="entry name" value="Retinoid X Receptor"/>
    <property type="match status" value="1"/>
</dbReference>
<evidence type="ECO:0000256" key="1">
    <source>
        <dbReference type="ARBA" id="ARBA00022723"/>
    </source>
</evidence>
<comment type="caution">
    <text evidence="10">The sequence shown here is derived from an EMBL/GenBank/DDBJ whole genome shotgun (WGS) entry which is preliminary data.</text>
</comment>
<evidence type="ECO:0000259" key="9">
    <source>
        <dbReference type="PROSITE" id="PS51030"/>
    </source>
</evidence>
<dbReference type="InterPro" id="IPR013088">
    <property type="entry name" value="Znf_NHR/GATA"/>
</dbReference>
<keyword evidence="5" id="KW-0238">DNA-binding</keyword>
<evidence type="ECO:0000313" key="10">
    <source>
        <dbReference type="EMBL" id="CAF3773923.1"/>
    </source>
</evidence>
<feature type="domain" description="Nuclear receptor" evidence="9">
    <location>
        <begin position="77"/>
        <end position="153"/>
    </location>
</feature>
<evidence type="ECO:0000256" key="7">
    <source>
        <dbReference type="ARBA" id="ARBA00023170"/>
    </source>
</evidence>